<sequence>MGQESMSVASHCLPPDFDVREKVRGWEPRPSWVAQESSGFNFPALVGGSRASKKDAFRKTQNAVQRRPSEDDAVNDDPAPTAAPYREKRR</sequence>
<protein>
    <submittedName>
        <fullName evidence="2">Uncharacterized protein</fullName>
    </submittedName>
</protein>
<dbReference type="Proteomes" id="UP001154114">
    <property type="component" value="Chromosome 1"/>
</dbReference>
<evidence type="ECO:0000313" key="3">
    <source>
        <dbReference type="Proteomes" id="UP001154114"/>
    </source>
</evidence>
<dbReference type="EMBL" id="LR824004">
    <property type="protein sequence ID" value="CAD0194437.1"/>
    <property type="molecule type" value="Genomic_DNA"/>
</dbReference>
<dbReference type="AlphaFoldDB" id="A0A9N8PYI3"/>
<gene>
    <name evidence="2" type="ORF">CINC_LOCUS725</name>
</gene>
<evidence type="ECO:0000313" key="2">
    <source>
        <dbReference type="EMBL" id="CAD0194437.1"/>
    </source>
</evidence>
<keyword evidence="3" id="KW-1185">Reference proteome</keyword>
<accession>A0A9N8PYI3</accession>
<feature type="region of interest" description="Disordered" evidence="1">
    <location>
        <begin position="47"/>
        <end position="90"/>
    </location>
</feature>
<evidence type="ECO:0000256" key="1">
    <source>
        <dbReference type="SAM" id="MobiDB-lite"/>
    </source>
</evidence>
<name>A0A9N8PYI3_CHRIL</name>
<reference evidence="2" key="1">
    <citation type="submission" date="2021-12" db="EMBL/GenBank/DDBJ databases">
        <authorList>
            <person name="King R."/>
        </authorList>
    </citation>
    <scope>NUCLEOTIDE SEQUENCE</scope>
</reference>
<proteinExistence type="predicted"/>
<organism evidence="2 3">
    <name type="scientific">Chrysodeixis includens</name>
    <name type="common">Soybean looper</name>
    <name type="synonym">Pseudoplusia includens</name>
    <dbReference type="NCBI Taxonomy" id="689277"/>
    <lineage>
        <taxon>Eukaryota</taxon>
        <taxon>Metazoa</taxon>
        <taxon>Ecdysozoa</taxon>
        <taxon>Arthropoda</taxon>
        <taxon>Hexapoda</taxon>
        <taxon>Insecta</taxon>
        <taxon>Pterygota</taxon>
        <taxon>Neoptera</taxon>
        <taxon>Endopterygota</taxon>
        <taxon>Lepidoptera</taxon>
        <taxon>Glossata</taxon>
        <taxon>Ditrysia</taxon>
        <taxon>Noctuoidea</taxon>
        <taxon>Noctuidae</taxon>
        <taxon>Plusiinae</taxon>
        <taxon>Chrysodeixis</taxon>
    </lineage>
</organism>